<dbReference type="EC" id="3.6.3.-" evidence="6"/>
<reference evidence="6 7" key="1">
    <citation type="submission" date="2019-02" db="EMBL/GenBank/DDBJ databases">
        <title>Deep-cultivation of Planctomycetes and their phenomic and genomic characterization uncovers novel biology.</title>
        <authorList>
            <person name="Wiegand S."/>
            <person name="Jogler M."/>
            <person name="Boedeker C."/>
            <person name="Pinto D."/>
            <person name="Vollmers J."/>
            <person name="Rivas-Marin E."/>
            <person name="Kohn T."/>
            <person name="Peeters S.H."/>
            <person name="Heuer A."/>
            <person name="Rast P."/>
            <person name="Oberbeckmann S."/>
            <person name="Bunk B."/>
            <person name="Jeske O."/>
            <person name="Meyerdierks A."/>
            <person name="Storesund J.E."/>
            <person name="Kallscheuer N."/>
            <person name="Luecker S."/>
            <person name="Lage O.M."/>
            <person name="Pohl T."/>
            <person name="Merkel B.J."/>
            <person name="Hornburger P."/>
            <person name="Mueller R.-W."/>
            <person name="Bruemmer F."/>
            <person name="Labrenz M."/>
            <person name="Spormann A.M."/>
            <person name="Op Den Camp H."/>
            <person name="Overmann J."/>
            <person name="Amann R."/>
            <person name="Jetten M.S.M."/>
            <person name="Mascher T."/>
            <person name="Medema M.H."/>
            <person name="Devos D.P."/>
            <person name="Kaster A.-K."/>
            <person name="Ovreas L."/>
            <person name="Rohde M."/>
            <person name="Galperin M.Y."/>
            <person name="Jogler C."/>
        </authorList>
    </citation>
    <scope>NUCLEOTIDE SEQUENCE [LARGE SCALE GENOMIC DNA]</scope>
    <source>
        <strain evidence="6 7">Pla52n</strain>
    </source>
</reference>
<dbReference type="InterPro" id="IPR015854">
    <property type="entry name" value="ABC_transpr_LolD-like"/>
</dbReference>
<dbReference type="InterPro" id="IPR017911">
    <property type="entry name" value="MacB-like_ATP-bd"/>
</dbReference>
<dbReference type="PROSITE" id="PS00211">
    <property type="entry name" value="ABC_TRANSPORTER_1"/>
    <property type="match status" value="1"/>
</dbReference>
<dbReference type="PANTHER" id="PTHR24220:SF86">
    <property type="entry name" value="ABC TRANSPORTER ABCH.1"/>
    <property type="match status" value="1"/>
</dbReference>
<comment type="caution">
    <text evidence="6">The sequence shown here is derived from an EMBL/GenBank/DDBJ whole genome shotgun (WGS) entry which is preliminary data.</text>
</comment>
<accession>A0A5C6B2F0</accession>
<evidence type="ECO:0000313" key="7">
    <source>
        <dbReference type="Proteomes" id="UP000320176"/>
    </source>
</evidence>
<dbReference type="InterPro" id="IPR003439">
    <property type="entry name" value="ABC_transporter-like_ATP-bd"/>
</dbReference>
<evidence type="ECO:0000259" key="5">
    <source>
        <dbReference type="PROSITE" id="PS50893"/>
    </source>
</evidence>
<dbReference type="SMART" id="SM00382">
    <property type="entry name" value="AAA"/>
    <property type="match status" value="1"/>
</dbReference>
<dbReference type="Pfam" id="PF00005">
    <property type="entry name" value="ABC_tran"/>
    <property type="match status" value="1"/>
</dbReference>
<dbReference type="InterPro" id="IPR017871">
    <property type="entry name" value="ABC_transporter-like_CS"/>
</dbReference>
<evidence type="ECO:0000313" key="6">
    <source>
        <dbReference type="EMBL" id="TWU06098.1"/>
    </source>
</evidence>
<gene>
    <name evidence="6" type="primary">lolD_2</name>
    <name evidence="6" type="ORF">Pla52n_18180</name>
</gene>
<proteinExistence type="inferred from homology"/>
<dbReference type="GO" id="GO:0005524">
    <property type="term" value="F:ATP binding"/>
    <property type="evidence" value="ECO:0007669"/>
    <property type="project" value="UniProtKB-KW"/>
</dbReference>
<evidence type="ECO:0000256" key="4">
    <source>
        <dbReference type="ARBA" id="ARBA00038388"/>
    </source>
</evidence>
<evidence type="ECO:0000256" key="2">
    <source>
        <dbReference type="ARBA" id="ARBA00022741"/>
    </source>
</evidence>
<dbReference type="PANTHER" id="PTHR24220">
    <property type="entry name" value="IMPORT ATP-BINDING PROTEIN"/>
    <property type="match status" value="1"/>
</dbReference>
<feature type="domain" description="ABC transporter" evidence="5">
    <location>
        <begin position="44"/>
        <end position="265"/>
    </location>
</feature>
<dbReference type="SUPFAM" id="SSF52540">
    <property type="entry name" value="P-loop containing nucleoside triphosphate hydrolases"/>
    <property type="match status" value="1"/>
</dbReference>
<dbReference type="CDD" id="cd03255">
    <property type="entry name" value="ABC_MJ0796_LolCDE_FtsE"/>
    <property type="match status" value="1"/>
</dbReference>
<keyword evidence="1" id="KW-0813">Transport</keyword>
<name>A0A5C6B2F0_9BACT</name>
<dbReference type="GO" id="GO:0005886">
    <property type="term" value="C:plasma membrane"/>
    <property type="evidence" value="ECO:0007669"/>
    <property type="project" value="TreeGrafter"/>
</dbReference>
<comment type="similarity">
    <text evidence="4">Belongs to the ABC transporter superfamily. Macrolide exporter (TC 3.A.1.122) family.</text>
</comment>
<dbReference type="InterPro" id="IPR003593">
    <property type="entry name" value="AAA+_ATPase"/>
</dbReference>
<evidence type="ECO:0000256" key="1">
    <source>
        <dbReference type="ARBA" id="ARBA00022448"/>
    </source>
</evidence>
<dbReference type="Proteomes" id="UP000320176">
    <property type="component" value="Unassembled WGS sequence"/>
</dbReference>
<dbReference type="GO" id="GO:0022857">
    <property type="term" value="F:transmembrane transporter activity"/>
    <property type="evidence" value="ECO:0007669"/>
    <property type="project" value="TreeGrafter"/>
</dbReference>
<protein>
    <submittedName>
        <fullName evidence="6">Lipoprotein-releasing system ATP-binding protein LolD</fullName>
        <ecNumber evidence="6">3.6.3.-</ecNumber>
    </submittedName>
</protein>
<dbReference type="Gene3D" id="3.40.50.300">
    <property type="entry name" value="P-loop containing nucleotide triphosphate hydrolases"/>
    <property type="match status" value="1"/>
</dbReference>
<keyword evidence="7" id="KW-1185">Reference proteome</keyword>
<dbReference type="InterPro" id="IPR027417">
    <property type="entry name" value="P-loop_NTPase"/>
</dbReference>
<dbReference type="GO" id="GO:0016887">
    <property type="term" value="F:ATP hydrolysis activity"/>
    <property type="evidence" value="ECO:0007669"/>
    <property type="project" value="InterPro"/>
</dbReference>
<keyword evidence="6" id="KW-0449">Lipoprotein</keyword>
<dbReference type="AlphaFoldDB" id="A0A5C6B2F0"/>
<dbReference type="FunFam" id="3.40.50.300:FF:000032">
    <property type="entry name" value="Export ABC transporter ATP-binding protein"/>
    <property type="match status" value="1"/>
</dbReference>
<evidence type="ECO:0000256" key="3">
    <source>
        <dbReference type="ARBA" id="ARBA00022840"/>
    </source>
</evidence>
<dbReference type="GO" id="GO:0098796">
    <property type="term" value="C:membrane protein complex"/>
    <property type="evidence" value="ECO:0007669"/>
    <property type="project" value="UniProtKB-ARBA"/>
</dbReference>
<keyword evidence="6" id="KW-0378">Hydrolase</keyword>
<keyword evidence="2" id="KW-0547">Nucleotide-binding</keyword>
<organism evidence="6 7">
    <name type="scientific">Stieleria varia</name>
    <dbReference type="NCBI Taxonomy" id="2528005"/>
    <lineage>
        <taxon>Bacteria</taxon>
        <taxon>Pseudomonadati</taxon>
        <taxon>Planctomycetota</taxon>
        <taxon>Planctomycetia</taxon>
        <taxon>Pirellulales</taxon>
        <taxon>Pirellulaceae</taxon>
        <taxon>Stieleria</taxon>
    </lineage>
</organism>
<sequence>MNCVDSLYGCDQDESRKTLPGRYSPAAFEHKIPDDVLASSNATLQIRDLAKVYQTAAGTVNALRGINLDFQRGEMVAIVGPSGSGKSTLLNLIGVLDRPSSGEVSIEGIPVSSLNDSEQALVRNQLIGFVFQSYNLIHRSTVINNVALPGMISHRNRRQLLDRARKLLSIMGIADKSHCRPSQLSGGQQQRVAIARSLINDPPIILADEPTGNLDSSTGQEVFDLLCTLTRQLNRTVIMVTHNLELSQLVDRAVYLRDGMVEREIRN</sequence>
<dbReference type="EMBL" id="SJPN01000002">
    <property type="protein sequence ID" value="TWU06098.1"/>
    <property type="molecule type" value="Genomic_DNA"/>
</dbReference>
<dbReference type="PROSITE" id="PS50893">
    <property type="entry name" value="ABC_TRANSPORTER_2"/>
    <property type="match status" value="1"/>
</dbReference>
<keyword evidence="3 6" id="KW-0067">ATP-binding</keyword>